<dbReference type="Gene3D" id="3.40.50.410">
    <property type="entry name" value="von Willebrand factor, type A domain"/>
    <property type="match status" value="1"/>
</dbReference>
<gene>
    <name evidence="3" type="ORF">OFUS_LOCUS24153</name>
</gene>
<dbReference type="PROSITE" id="PS50240">
    <property type="entry name" value="TRYPSIN_DOM"/>
    <property type="match status" value="1"/>
</dbReference>
<evidence type="ECO:0000259" key="2">
    <source>
        <dbReference type="PROSITE" id="PS50240"/>
    </source>
</evidence>
<dbReference type="OrthoDB" id="6132182at2759"/>
<dbReference type="InterPro" id="IPR043504">
    <property type="entry name" value="Peptidase_S1_PA_chymotrypsin"/>
</dbReference>
<dbReference type="PANTHER" id="PTHR24020:SF84">
    <property type="entry name" value="VWFA DOMAIN-CONTAINING PROTEIN"/>
    <property type="match status" value="1"/>
</dbReference>
<reference evidence="3" key="1">
    <citation type="submission" date="2022-03" db="EMBL/GenBank/DDBJ databases">
        <authorList>
            <person name="Martin C."/>
        </authorList>
    </citation>
    <scope>NUCLEOTIDE SEQUENCE</scope>
</reference>
<keyword evidence="4" id="KW-1185">Reference proteome</keyword>
<dbReference type="Pfam" id="PF00089">
    <property type="entry name" value="Trypsin"/>
    <property type="match status" value="1"/>
</dbReference>
<proteinExistence type="predicted"/>
<dbReference type="InterPro" id="IPR009003">
    <property type="entry name" value="Peptidase_S1_PA"/>
</dbReference>
<dbReference type="InterPro" id="IPR050525">
    <property type="entry name" value="ECM_Assembly_Org"/>
</dbReference>
<dbReference type="SUPFAM" id="SSF50494">
    <property type="entry name" value="Trypsin-like serine proteases"/>
    <property type="match status" value="1"/>
</dbReference>
<name>A0A8S4Q1S4_OWEFU</name>
<dbReference type="PROSITE" id="PS50234">
    <property type="entry name" value="VWFA"/>
    <property type="match status" value="1"/>
</dbReference>
<dbReference type="Pfam" id="PF00092">
    <property type="entry name" value="VWA"/>
    <property type="match status" value="1"/>
</dbReference>
<evidence type="ECO:0000313" key="3">
    <source>
        <dbReference type="EMBL" id="CAH1800238.1"/>
    </source>
</evidence>
<dbReference type="PANTHER" id="PTHR24020">
    <property type="entry name" value="COLLAGEN ALPHA"/>
    <property type="match status" value="1"/>
</dbReference>
<evidence type="ECO:0000259" key="1">
    <source>
        <dbReference type="PROSITE" id="PS50234"/>
    </source>
</evidence>
<dbReference type="InterPro" id="IPR002035">
    <property type="entry name" value="VWF_A"/>
</dbReference>
<dbReference type="SMART" id="SM00327">
    <property type="entry name" value="VWA"/>
    <property type="match status" value="1"/>
</dbReference>
<evidence type="ECO:0000313" key="4">
    <source>
        <dbReference type="Proteomes" id="UP000749559"/>
    </source>
</evidence>
<feature type="domain" description="Peptidase S1" evidence="2">
    <location>
        <begin position="1"/>
        <end position="153"/>
    </location>
</feature>
<feature type="domain" description="VWFA" evidence="1">
    <location>
        <begin position="275"/>
        <end position="479"/>
    </location>
</feature>
<dbReference type="CDD" id="cd01450">
    <property type="entry name" value="vWFA_subfamily_ECM"/>
    <property type="match status" value="1"/>
</dbReference>
<dbReference type="InterPro" id="IPR036465">
    <property type="entry name" value="vWFA_dom_sf"/>
</dbReference>
<dbReference type="GO" id="GO:0004252">
    <property type="term" value="F:serine-type endopeptidase activity"/>
    <property type="evidence" value="ECO:0007669"/>
    <property type="project" value="InterPro"/>
</dbReference>
<accession>A0A8S4Q1S4</accession>
<dbReference type="AlphaFoldDB" id="A0A8S4Q1S4"/>
<dbReference type="GO" id="GO:0006508">
    <property type="term" value="P:proteolysis"/>
    <property type="evidence" value="ECO:0007669"/>
    <property type="project" value="InterPro"/>
</dbReference>
<comment type="caution">
    <text evidence="3">The sequence shown here is derived from an EMBL/GenBank/DDBJ whole genome shotgun (WGS) entry which is preliminary data.</text>
</comment>
<dbReference type="InterPro" id="IPR033116">
    <property type="entry name" value="TRYPSIN_SER"/>
</dbReference>
<dbReference type="Proteomes" id="UP000749559">
    <property type="component" value="Unassembled WGS sequence"/>
</dbReference>
<dbReference type="SUPFAM" id="SSF53300">
    <property type="entry name" value="vWA-like"/>
    <property type="match status" value="1"/>
</dbReference>
<dbReference type="InterPro" id="IPR001254">
    <property type="entry name" value="Trypsin_dom"/>
</dbReference>
<sequence length="546" mass="60315">MKVNAPFDFTKPNVQPCDLPTSICRGSADEECERLSAWKYWECEIAGWGQYRSYSLSPSPILRRQNVVTTDNENGEQITALTATVSTTAIGHGTACRGDSGGPLFCRDTDSNRSVVIGIMSYVEDKSCLKNTMGATVHTEVSHLLPWVSDKISEWGEWSHTCDTPGRARIRGRTCLFYNYFSIRSDKYLSYLNNKGKCVKQEWDFCKETCSSISGMCSDPDDCCPNENLACYLLNRCCRERGGECSSDGDCCRGLACIRGECLPYHGPPPCQQRDVVFALDTSCSIAQSDKEDMRTILVEFLRSKLTSRDPTVGVHVAVLTFNKGIQHVAHLSDSNDPDNLLRLVENMNLTEAGCSTDTFTALDAVQHEYFTSVNGDRPNVKNMLILITDGVTTPKKKQPLTYKNADSLRAVGTDIVVLGLPQGCAGKDVSLRCVPKLVGQEEWIGISGADEDPSLLLNVRLTDFSQLGSDILDVYNTICPSQGPTSLELAILEPTILELAFLEYTILELAILEYTILEFAIVEPNIVQLAFLEYAILNIISYPGQ</sequence>
<protein>
    <submittedName>
        <fullName evidence="3">Uncharacterized protein</fullName>
    </submittedName>
</protein>
<organism evidence="3 4">
    <name type="scientific">Owenia fusiformis</name>
    <name type="common">Polychaete worm</name>
    <dbReference type="NCBI Taxonomy" id="6347"/>
    <lineage>
        <taxon>Eukaryota</taxon>
        <taxon>Metazoa</taxon>
        <taxon>Spiralia</taxon>
        <taxon>Lophotrochozoa</taxon>
        <taxon>Annelida</taxon>
        <taxon>Polychaeta</taxon>
        <taxon>Sedentaria</taxon>
        <taxon>Canalipalpata</taxon>
        <taxon>Sabellida</taxon>
        <taxon>Oweniida</taxon>
        <taxon>Oweniidae</taxon>
        <taxon>Owenia</taxon>
    </lineage>
</organism>
<dbReference type="PROSITE" id="PS00135">
    <property type="entry name" value="TRYPSIN_SER"/>
    <property type="match status" value="1"/>
</dbReference>
<dbReference type="Gene3D" id="2.40.10.10">
    <property type="entry name" value="Trypsin-like serine proteases"/>
    <property type="match status" value="1"/>
</dbReference>
<dbReference type="EMBL" id="CAIIXF020000011">
    <property type="protein sequence ID" value="CAH1800238.1"/>
    <property type="molecule type" value="Genomic_DNA"/>
</dbReference>